<evidence type="ECO:0000256" key="1">
    <source>
        <dbReference type="ARBA" id="ARBA00022729"/>
    </source>
</evidence>
<dbReference type="AlphaFoldDB" id="A0AAD9QNY5"/>
<dbReference type="PANTHER" id="PTHR45080">
    <property type="entry name" value="CONTACTIN 5"/>
    <property type="match status" value="1"/>
</dbReference>
<evidence type="ECO:0000256" key="2">
    <source>
        <dbReference type="ARBA" id="ARBA00023157"/>
    </source>
</evidence>
<dbReference type="GO" id="GO:0005886">
    <property type="term" value="C:plasma membrane"/>
    <property type="evidence" value="ECO:0007669"/>
    <property type="project" value="TreeGrafter"/>
</dbReference>
<dbReference type="InterPro" id="IPR013783">
    <property type="entry name" value="Ig-like_fold"/>
</dbReference>
<dbReference type="InterPro" id="IPR003599">
    <property type="entry name" value="Ig_sub"/>
</dbReference>
<evidence type="ECO:0000259" key="5">
    <source>
        <dbReference type="PROSITE" id="PS50835"/>
    </source>
</evidence>
<dbReference type="SMART" id="SM00408">
    <property type="entry name" value="IGc2"/>
    <property type="match status" value="2"/>
</dbReference>
<dbReference type="SMART" id="SM00409">
    <property type="entry name" value="IG"/>
    <property type="match status" value="3"/>
</dbReference>
<keyword evidence="4" id="KW-0067">ATP-binding</keyword>
<dbReference type="PROSITE" id="PS50835">
    <property type="entry name" value="IG_LIKE"/>
    <property type="match status" value="2"/>
</dbReference>
<dbReference type="InterPro" id="IPR007110">
    <property type="entry name" value="Ig-like_dom"/>
</dbReference>
<dbReference type="Gene3D" id="3.30.200.20">
    <property type="entry name" value="Phosphorylase Kinase, domain 1"/>
    <property type="match status" value="1"/>
</dbReference>
<keyword evidence="7" id="KW-1185">Reference proteome</keyword>
<dbReference type="InterPro" id="IPR011009">
    <property type="entry name" value="Kinase-like_dom_sf"/>
</dbReference>
<dbReference type="InterPro" id="IPR003598">
    <property type="entry name" value="Ig_sub2"/>
</dbReference>
<gene>
    <name evidence="6" type="ORF">P5673_011413</name>
</gene>
<feature type="domain" description="Ig-like" evidence="5">
    <location>
        <begin position="297"/>
        <end position="382"/>
    </location>
</feature>
<reference evidence="6" key="2">
    <citation type="journal article" date="2023" name="Science">
        <title>Genomic signatures of disease resistance in endangered staghorn corals.</title>
        <authorList>
            <person name="Vollmer S.V."/>
            <person name="Selwyn J.D."/>
            <person name="Despard B.A."/>
            <person name="Roesel C.L."/>
        </authorList>
    </citation>
    <scope>NUCLEOTIDE SEQUENCE</scope>
    <source>
        <strain evidence="6">K2</strain>
    </source>
</reference>
<dbReference type="SUPFAM" id="SSF56112">
    <property type="entry name" value="Protein kinase-like (PK-like)"/>
    <property type="match status" value="1"/>
</dbReference>
<evidence type="ECO:0000313" key="7">
    <source>
        <dbReference type="Proteomes" id="UP001249851"/>
    </source>
</evidence>
<dbReference type="PROSITE" id="PS00107">
    <property type="entry name" value="PROTEIN_KINASE_ATP"/>
    <property type="match status" value="1"/>
</dbReference>
<dbReference type="InterPro" id="IPR050958">
    <property type="entry name" value="Cell_Adh-Cytoskel_Orgn"/>
</dbReference>
<dbReference type="InterPro" id="IPR036179">
    <property type="entry name" value="Ig-like_dom_sf"/>
</dbReference>
<dbReference type="Pfam" id="PF13927">
    <property type="entry name" value="Ig_3"/>
    <property type="match status" value="1"/>
</dbReference>
<accession>A0AAD9QNY5</accession>
<evidence type="ECO:0000256" key="4">
    <source>
        <dbReference type="PROSITE-ProRule" id="PRU10141"/>
    </source>
</evidence>
<protein>
    <submittedName>
        <fullName evidence="6">Hemicentin-1</fullName>
    </submittedName>
</protein>
<dbReference type="PANTHER" id="PTHR45080:SF8">
    <property type="entry name" value="IG-LIKE DOMAIN-CONTAINING PROTEIN"/>
    <property type="match status" value="1"/>
</dbReference>
<dbReference type="EMBL" id="JARQWQ010000021">
    <property type="protein sequence ID" value="KAK2564732.1"/>
    <property type="molecule type" value="Genomic_DNA"/>
</dbReference>
<keyword evidence="3" id="KW-0393">Immunoglobulin domain</keyword>
<organism evidence="6 7">
    <name type="scientific">Acropora cervicornis</name>
    <name type="common">Staghorn coral</name>
    <dbReference type="NCBI Taxonomy" id="6130"/>
    <lineage>
        <taxon>Eukaryota</taxon>
        <taxon>Metazoa</taxon>
        <taxon>Cnidaria</taxon>
        <taxon>Anthozoa</taxon>
        <taxon>Hexacorallia</taxon>
        <taxon>Scleractinia</taxon>
        <taxon>Astrocoeniina</taxon>
        <taxon>Acroporidae</taxon>
        <taxon>Acropora</taxon>
    </lineage>
</organism>
<keyword evidence="1" id="KW-0732">Signal</keyword>
<comment type="caution">
    <text evidence="6">The sequence shown here is derived from an EMBL/GenBank/DDBJ whole genome shotgun (WGS) entry which is preliminary data.</text>
</comment>
<dbReference type="Pfam" id="PF13895">
    <property type="entry name" value="Ig_2"/>
    <property type="match status" value="1"/>
</dbReference>
<feature type="binding site" evidence="4">
    <location>
        <position position="487"/>
    </location>
    <ligand>
        <name>ATP</name>
        <dbReference type="ChEBI" id="CHEBI:30616"/>
    </ligand>
</feature>
<dbReference type="SUPFAM" id="SSF48726">
    <property type="entry name" value="Immunoglobulin"/>
    <property type="match status" value="2"/>
</dbReference>
<keyword evidence="2" id="KW-1015">Disulfide bond</keyword>
<reference evidence="6" key="1">
    <citation type="journal article" date="2023" name="G3 (Bethesda)">
        <title>Whole genome assembly and annotation of the endangered Caribbean coral Acropora cervicornis.</title>
        <authorList>
            <person name="Selwyn J.D."/>
            <person name="Vollmer S.V."/>
        </authorList>
    </citation>
    <scope>NUCLEOTIDE SEQUENCE</scope>
    <source>
        <strain evidence="6">K2</strain>
    </source>
</reference>
<dbReference type="Gene3D" id="2.60.40.10">
    <property type="entry name" value="Immunoglobulins"/>
    <property type="match status" value="2"/>
</dbReference>
<proteinExistence type="predicted"/>
<dbReference type="GO" id="GO:0005524">
    <property type="term" value="F:ATP binding"/>
    <property type="evidence" value="ECO:0007669"/>
    <property type="project" value="UniProtKB-UniRule"/>
</dbReference>
<dbReference type="GO" id="GO:0007156">
    <property type="term" value="P:homophilic cell adhesion via plasma membrane adhesion molecules"/>
    <property type="evidence" value="ECO:0007669"/>
    <property type="project" value="TreeGrafter"/>
</dbReference>
<keyword evidence="4" id="KW-0547">Nucleotide-binding</keyword>
<sequence>MKFTQWKHVFGGIHGLTISREPNQTTIAFAGSNVTLSWNLILTPKEKIELLEVWFGTWNNNYQMIGTFLKKFTKTNGSILDATQNTQKAKRWHWNGDISRNYTIAYQLTNAQHDDAGDYGIRVRADTWPPGIESKGPFSLAIRVGHSSVKKRRFSLFLSQKGEPPVKPRVGEYIIQCLFRLRVVSERQENLCLSSRISRTFLLFIYCSDTRNLTREVIEGNRLNITCRLILEGNPLVVWKRNNIPLKESRNKYLVIQRVNRSQSGNYACVSVARSANQTSAITTVDVLYSPSMRSKPKVTSLTVKKGTEVRLKCEADGNPQPIFTWHRNSDLVSSGFNSSRNVSILIVQYTGEEDFPRFVCTAKNRVGWDALTFYVQHAKVTEPRTEKSTEPTSRPLSAAQAVIGAFRTEEATRENTKDKHAYSFCRPRINDLVVINPTFSGDQEWEIPRGNLNIEKVIGRGAFGVVSRGLAWDIPGRPGWTVVAVKSIQGGVLEWCYMRYLQLVSLHLQCVYKELYHFA</sequence>
<evidence type="ECO:0000256" key="3">
    <source>
        <dbReference type="ARBA" id="ARBA00023319"/>
    </source>
</evidence>
<feature type="domain" description="Ig-like" evidence="5">
    <location>
        <begin position="219"/>
        <end position="283"/>
    </location>
</feature>
<dbReference type="Proteomes" id="UP001249851">
    <property type="component" value="Unassembled WGS sequence"/>
</dbReference>
<dbReference type="InterPro" id="IPR017441">
    <property type="entry name" value="Protein_kinase_ATP_BS"/>
</dbReference>
<evidence type="ECO:0000313" key="6">
    <source>
        <dbReference type="EMBL" id="KAK2564732.1"/>
    </source>
</evidence>
<name>A0AAD9QNY5_ACRCE</name>